<proteinExistence type="predicted"/>
<dbReference type="InterPro" id="IPR013216">
    <property type="entry name" value="Methyltransf_11"/>
</dbReference>
<gene>
    <name evidence="2" type="ORF">IL334_003495</name>
</gene>
<keyword evidence="3" id="KW-1185">Reference proteome</keyword>
<feature type="domain" description="Methyltransferase type 11" evidence="1">
    <location>
        <begin position="95"/>
        <end position="153"/>
    </location>
</feature>
<dbReference type="Proteomes" id="UP001329825">
    <property type="component" value="Chromosome 4"/>
</dbReference>
<protein>
    <recommendedName>
        <fullName evidence="1">Methyltransferase type 11 domain-containing protein</fullName>
    </recommendedName>
</protein>
<evidence type="ECO:0000313" key="3">
    <source>
        <dbReference type="Proteomes" id="UP001329825"/>
    </source>
</evidence>
<dbReference type="GeneID" id="87955626"/>
<dbReference type="Gene3D" id="3.40.50.150">
    <property type="entry name" value="Vaccinia Virus protein VP39"/>
    <property type="match status" value="1"/>
</dbReference>
<dbReference type="SUPFAM" id="SSF53335">
    <property type="entry name" value="S-adenosyl-L-methionine-dependent methyltransferases"/>
    <property type="match status" value="1"/>
</dbReference>
<evidence type="ECO:0000259" key="1">
    <source>
        <dbReference type="Pfam" id="PF08241"/>
    </source>
</evidence>
<name>A0ABZ1CXQ1_9TREE</name>
<accession>A0ABZ1CXQ1</accession>
<reference evidence="2 3" key="1">
    <citation type="submission" date="2024-01" db="EMBL/GenBank/DDBJ databases">
        <title>Comparative genomics of Cryptococcus and Kwoniella reveals pathogenesis evolution and contrasting modes of karyotype evolution via chromosome fusion or intercentromeric recombination.</title>
        <authorList>
            <person name="Coelho M.A."/>
            <person name="David-Palma M."/>
            <person name="Shea T."/>
            <person name="Bowers K."/>
            <person name="McGinley-Smith S."/>
            <person name="Mohammad A.W."/>
            <person name="Gnirke A."/>
            <person name="Yurkov A.M."/>
            <person name="Nowrousian M."/>
            <person name="Sun S."/>
            <person name="Cuomo C.A."/>
            <person name="Heitman J."/>
        </authorList>
    </citation>
    <scope>NUCLEOTIDE SEQUENCE [LARGE SCALE GENOMIC DNA]</scope>
    <source>
        <strain evidence="2">CBS 11374</strain>
    </source>
</reference>
<dbReference type="Pfam" id="PF08241">
    <property type="entry name" value="Methyltransf_11"/>
    <property type="match status" value="1"/>
</dbReference>
<dbReference type="EMBL" id="CP141884">
    <property type="protein sequence ID" value="WRT66536.1"/>
    <property type="molecule type" value="Genomic_DNA"/>
</dbReference>
<dbReference type="InterPro" id="IPR029063">
    <property type="entry name" value="SAM-dependent_MTases_sf"/>
</dbReference>
<evidence type="ECO:0000313" key="2">
    <source>
        <dbReference type="EMBL" id="WRT66536.1"/>
    </source>
</evidence>
<organism evidence="2 3">
    <name type="scientific">Kwoniella shivajii</name>
    <dbReference type="NCBI Taxonomy" id="564305"/>
    <lineage>
        <taxon>Eukaryota</taxon>
        <taxon>Fungi</taxon>
        <taxon>Dikarya</taxon>
        <taxon>Basidiomycota</taxon>
        <taxon>Agaricomycotina</taxon>
        <taxon>Tremellomycetes</taxon>
        <taxon>Tremellales</taxon>
        <taxon>Cryptococcaceae</taxon>
        <taxon>Kwoniella</taxon>
    </lineage>
</organism>
<dbReference type="RefSeq" id="XP_062791276.1">
    <property type="nucleotide sequence ID" value="XM_062935225.1"/>
</dbReference>
<sequence>MDGNDRNKDADDIESRHSAEGTGCNHSAYFVENERSYLKSSLVYRFPVDHEEVIRQDRQQCIFSKSLSGLFRGPAVELAFGPLQWRNLAPLQHDTNRRNCTFMTVDASTGLHVFADGSFDVIHICQMLHALDSYPALIAHAHRLLRSGGMLLIHEPQLQLHSAYTSFNLVDLSPNLTRMMDYITTAFQYRGVDTDLFSMMDQIIVEAGFHSDLISTHYYYRSACPEDPESDLGQHEILNVISFAYATRYMILESGVTDEDDFDNLLSGLSDEVRGRSTGRAGPLGAQGVLSPWGYWWATKS</sequence>
<dbReference type="CDD" id="cd02440">
    <property type="entry name" value="AdoMet_MTases"/>
    <property type="match status" value="1"/>
</dbReference>